<keyword evidence="2" id="KW-0812">Transmembrane</keyword>
<feature type="region of interest" description="Disordered" evidence="1">
    <location>
        <begin position="136"/>
        <end position="156"/>
    </location>
</feature>
<dbReference type="AlphaFoldDB" id="A0A3E1K749"/>
<reference evidence="3 4" key="1">
    <citation type="submission" date="2018-08" db="EMBL/GenBank/DDBJ databases">
        <title>Wenzhouxiangella salilacus sp. nov., a novel bacterium isolated from a saline lake in Xinjiang Province, China.</title>
        <authorList>
            <person name="Han S."/>
        </authorList>
    </citation>
    <scope>NUCLEOTIDE SEQUENCE [LARGE SCALE GENOMIC DNA]</scope>
    <source>
        <strain evidence="3 4">XDB06</strain>
    </source>
</reference>
<name>A0A3E1K749_9GAMM</name>
<keyword evidence="2" id="KW-0472">Membrane</keyword>
<evidence type="ECO:0000313" key="3">
    <source>
        <dbReference type="EMBL" id="RFF29855.1"/>
    </source>
</evidence>
<sequence length="156" mass="17110">MRSIRKIWYRETTKGKEKAMATHTRVLMIMVFVIGVAGCGGGDALPDNERLLNAFQQGRTGVWVSGHGTVAQLIGDVTIAGEAHQRVVVNVDDSLDLIVRHSVEASERVPFAQGDPVAFQGRYEWNGRGGVLGYTHHDPEQPGEGGWIRHDGTTYD</sequence>
<protein>
    <submittedName>
        <fullName evidence="3">DUF3465 domain-containing protein</fullName>
    </submittedName>
</protein>
<evidence type="ECO:0000313" key="4">
    <source>
        <dbReference type="Proteomes" id="UP000260351"/>
    </source>
</evidence>
<evidence type="ECO:0000256" key="1">
    <source>
        <dbReference type="SAM" id="MobiDB-lite"/>
    </source>
</evidence>
<evidence type="ECO:0000256" key="2">
    <source>
        <dbReference type="SAM" id="Phobius"/>
    </source>
</evidence>
<keyword evidence="4" id="KW-1185">Reference proteome</keyword>
<feature type="compositionally biased region" description="Basic and acidic residues" evidence="1">
    <location>
        <begin position="147"/>
        <end position="156"/>
    </location>
</feature>
<feature type="transmembrane region" description="Helical" evidence="2">
    <location>
        <begin position="26"/>
        <end position="45"/>
    </location>
</feature>
<dbReference type="EMBL" id="QUZK01000041">
    <property type="protein sequence ID" value="RFF29855.1"/>
    <property type="molecule type" value="Genomic_DNA"/>
</dbReference>
<keyword evidence="2" id="KW-1133">Transmembrane helix</keyword>
<gene>
    <name evidence="3" type="ORF">DZC52_10450</name>
</gene>
<dbReference type="Pfam" id="PF11948">
    <property type="entry name" value="DUF3465"/>
    <property type="match status" value="1"/>
</dbReference>
<accession>A0A3E1K749</accession>
<comment type="caution">
    <text evidence="3">The sequence shown here is derived from an EMBL/GenBank/DDBJ whole genome shotgun (WGS) entry which is preliminary data.</text>
</comment>
<proteinExistence type="predicted"/>
<dbReference type="InterPro" id="IPR021856">
    <property type="entry name" value="DUF3465"/>
</dbReference>
<organism evidence="3 4">
    <name type="scientific">Wenzhouxiangella sediminis</name>
    <dbReference type="NCBI Taxonomy" id="1792836"/>
    <lineage>
        <taxon>Bacteria</taxon>
        <taxon>Pseudomonadati</taxon>
        <taxon>Pseudomonadota</taxon>
        <taxon>Gammaproteobacteria</taxon>
        <taxon>Chromatiales</taxon>
        <taxon>Wenzhouxiangellaceae</taxon>
        <taxon>Wenzhouxiangella</taxon>
    </lineage>
</organism>
<dbReference type="Proteomes" id="UP000260351">
    <property type="component" value="Unassembled WGS sequence"/>
</dbReference>